<dbReference type="CDD" id="cd00165">
    <property type="entry name" value="S4"/>
    <property type="match status" value="1"/>
</dbReference>
<dbReference type="Gene3D" id="3.10.290.10">
    <property type="entry name" value="RNA-binding S4 domain"/>
    <property type="match status" value="1"/>
</dbReference>
<evidence type="ECO:0000256" key="2">
    <source>
        <dbReference type="ARBA" id="ARBA00029460"/>
    </source>
</evidence>
<feature type="domain" description="Ribosomal RNA methyltransferase FtsJ" evidence="4">
    <location>
        <begin position="54"/>
        <end position="234"/>
    </location>
</feature>
<gene>
    <name evidence="5" type="ORF">Q2362_06210</name>
</gene>
<reference evidence="5 6" key="1">
    <citation type="submission" date="2023-06" db="EMBL/GenBank/DDBJ databases">
        <title>Campylobacter magnum sp. nov., isolated from cecal contents of domestic pigs (Sus scrofa domesticus).</title>
        <authorList>
            <person name="Papic B."/>
            <person name="Gruntar I."/>
        </authorList>
    </citation>
    <scope>NUCLEOTIDE SEQUENCE [LARGE SCALE GENOMIC DNA]</scope>
    <source>
        <strain evidence="6">34484-21</strain>
    </source>
</reference>
<keyword evidence="1 3" id="KW-0694">RNA-binding</keyword>
<keyword evidence="5" id="KW-0808">Transferase</keyword>
<dbReference type="InterPro" id="IPR036986">
    <property type="entry name" value="S4_RNA-bd_sf"/>
</dbReference>
<comment type="caution">
    <text evidence="5">The sequence shown here is derived from an EMBL/GenBank/DDBJ whole genome shotgun (WGS) entry which is preliminary data.</text>
</comment>
<proteinExistence type="inferred from homology"/>
<evidence type="ECO:0000313" key="6">
    <source>
        <dbReference type="Proteomes" id="UP001171111"/>
    </source>
</evidence>
<name>A0ABT8T930_9BACT</name>
<evidence type="ECO:0000256" key="3">
    <source>
        <dbReference type="PROSITE-ProRule" id="PRU00182"/>
    </source>
</evidence>
<dbReference type="RefSeq" id="WP_302244493.1">
    <property type="nucleotide sequence ID" value="NZ_JAULJQ010000007.1"/>
</dbReference>
<dbReference type="SUPFAM" id="SSF53335">
    <property type="entry name" value="S-adenosyl-L-methionine-dependent methyltransferases"/>
    <property type="match status" value="1"/>
</dbReference>
<sequence length="236" mass="25460">MRADARVAQALNISRNKASELIKAQKIFAGGGLISKPSQNLSLDDEIACDGEIFVGRGALKLKSFLESQKISVKGKNALDIGSSTGGFAQVLLMSGASSVVCVDVGEGQLDSTLRADPRIICRENTDIRDFASTYCARSFALITADLSFIPLSLVLPCIKTLANDEIIVLFKPQFEVGLKAKRDKKGVVCDQKAINEALADFNRLCADFGFKILAQVNCAIKGKNGNQEIFFHLKV</sequence>
<dbReference type="GO" id="GO:0008168">
    <property type="term" value="F:methyltransferase activity"/>
    <property type="evidence" value="ECO:0007669"/>
    <property type="project" value="UniProtKB-KW"/>
</dbReference>
<dbReference type="Pfam" id="PF01728">
    <property type="entry name" value="FtsJ"/>
    <property type="match status" value="1"/>
</dbReference>
<dbReference type="PROSITE" id="PS50889">
    <property type="entry name" value="S4"/>
    <property type="match status" value="1"/>
</dbReference>
<dbReference type="InterPro" id="IPR002877">
    <property type="entry name" value="RNA_MeTrfase_FtsJ_dom"/>
</dbReference>
<dbReference type="SUPFAM" id="SSF55174">
    <property type="entry name" value="Alpha-L RNA-binding motif"/>
    <property type="match status" value="1"/>
</dbReference>
<dbReference type="InterPro" id="IPR029063">
    <property type="entry name" value="SAM-dependent_MTases_sf"/>
</dbReference>
<dbReference type="Gene3D" id="3.40.50.150">
    <property type="entry name" value="Vaccinia Virus protein VP39"/>
    <property type="match status" value="1"/>
</dbReference>
<dbReference type="PANTHER" id="PTHR32319">
    <property type="entry name" value="BACTERIAL HEMOLYSIN-LIKE PROTEIN"/>
    <property type="match status" value="1"/>
</dbReference>
<evidence type="ECO:0000259" key="4">
    <source>
        <dbReference type="Pfam" id="PF01728"/>
    </source>
</evidence>
<dbReference type="InterPro" id="IPR047048">
    <property type="entry name" value="TlyA"/>
</dbReference>
<evidence type="ECO:0000313" key="5">
    <source>
        <dbReference type="EMBL" id="MDO2409689.1"/>
    </source>
</evidence>
<dbReference type="PANTHER" id="PTHR32319:SF0">
    <property type="entry name" value="BACTERIAL HEMOLYSIN-LIKE PROTEIN"/>
    <property type="match status" value="1"/>
</dbReference>
<dbReference type="InterPro" id="IPR004538">
    <property type="entry name" value="Hemolysin_A/TlyA"/>
</dbReference>
<accession>A0ABT8T930</accession>
<dbReference type="NCBIfam" id="TIGR00478">
    <property type="entry name" value="tly"/>
    <property type="match status" value="1"/>
</dbReference>
<protein>
    <submittedName>
        <fullName evidence="5">TlyA family RNA methyltransferase</fullName>
    </submittedName>
</protein>
<dbReference type="EMBL" id="JAULJQ010000007">
    <property type="protein sequence ID" value="MDO2409689.1"/>
    <property type="molecule type" value="Genomic_DNA"/>
</dbReference>
<organism evidence="5 6">
    <name type="scientific">Campylobacter magnus</name>
    <dbReference type="NCBI Taxonomy" id="3026462"/>
    <lineage>
        <taxon>Bacteria</taxon>
        <taxon>Pseudomonadati</taxon>
        <taxon>Campylobacterota</taxon>
        <taxon>Epsilonproteobacteria</taxon>
        <taxon>Campylobacterales</taxon>
        <taxon>Campylobacteraceae</taxon>
        <taxon>Campylobacter</taxon>
    </lineage>
</organism>
<dbReference type="Proteomes" id="UP001171111">
    <property type="component" value="Unassembled WGS sequence"/>
</dbReference>
<keyword evidence="5" id="KW-0489">Methyltransferase</keyword>
<keyword evidence="6" id="KW-1185">Reference proteome</keyword>
<comment type="similarity">
    <text evidence="2">Belongs to the TlyA family.</text>
</comment>
<dbReference type="GO" id="GO:0032259">
    <property type="term" value="P:methylation"/>
    <property type="evidence" value="ECO:0007669"/>
    <property type="project" value="UniProtKB-KW"/>
</dbReference>
<evidence type="ECO:0000256" key="1">
    <source>
        <dbReference type="ARBA" id="ARBA00022884"/>
    </source>
</evidence>